<organism evidence="1 2">
    <name type="scientific">Chryseobacterium ureilyticum</name>
    <dbReference type="NCBI Taxonomy" id="373668"/>
    <lineage>
        <taxon>Bacteria</taxon>
        <taxon>Pseudomonadati</taxon>
        <taxon>Bacteroidota</taxon>
        <taxon>Flavobacteriia</taxon>
        <taxon>Flavobacteriales</taxon>
        <taxon>Weeksellaceae</taxon>
        <taxon>Chryseobacterium group</taxon>
        <taxon>Chryseobacterium</taxon>
    </lineage>
</organism>
<dbReference type="EMBL" id="FTOL01000004">
    <property type="protein sequence ID" value="SIT01656.1"/>
    <property type="molecule type" value="Genomic_DNA"/>
</dbReference>
<protein>
    <submittedName>
        <fullName evidence="1">Uncharacterized protein</fullName>
    </submittedName>
</protein>
<dbReference type="OrthoDB" id="982449at2"/>
<dbReference type="STRING" id="373668.SAMN05421786_10454"/>
<evidence type="ECO:0000313" key="1">
    <source>
        <dbReference type="EMBL" id="SIT01656.1"/>
    </source>
</evidence>
<gene>
    <name evidence="1" type="ORF">SAMN05421786_10454</name>
</gene>
<dbReference type="AlphaFoldDB" id="A0A1N7NTN7"/>
<proteinExistence type="predicted"/>
<sequence>MKIKLITFVVFLFSILSFSQIKEFNYDSEIKKQFTVFFDNIKDKKIENAVDFIYPKYLDLITREHMINILNFSYNNPAFKIEIQHFKIDNIDKPELIHNEYFSIATYSFEMKFKVDLNSIPNAESIKQKVKDAMISKYGKENVATFDNNDSYMINAHMKTCAISNDGKEWKFLILDKKYKSELINILPQRILDKF</sequence>
<keyword evidence="2" id="KW-1185">Reference proteome</keyword>
<accession>A0A1N7NTN7</accession>
<reference evidence="2" key="1">
    <citation type="submission" date="2017-01" db="EMBL/GenBank/DDBJ databases">
        <authorList>
            <person name="Varghese N."/>
            <person name="Submissions S."/>
        </authorList>
    </citation>
    <scope>NUCLEOTIDE SEQUENCE [LARGE SCALE GENOMIC DNA]</scope>
    <source>
        <strain evidence="2">DSM 18017</strain>
    </source>
</reference>
<evidence type="ECO:0000313" key="2">
    <source>
        <dbReference type="Proteomes" id="UP000186744"/>
    </source>
</evidence>
<dbReference type="RefSeq" id="WP_076552335.1">
    <property type="nucleotide sequence ID" value="NZ_FTOL01000004.1"/>
</dbReference>
<dbReference type="Proteomes" id="UP000186744">
    <property type="component" value="Unassembled WGS sequence"/>
</dbReference>
<name>A0A1N7NTN7_9FLAO</name>